<dbReference type="Gene3D" id="3.40.50.1000">
    <property type="entry name" value="HAD superfamily/HAD-like"/>
    <property type="match status" value="1"/>
</dbReference>
<dbReference type="PROSITE" id="PS50969">
    <property type="entry name" value="FCP1"/>
    <property type="match status" value="1"/>
</dbReference>
<organism evidence="2 3">
    <name type="scientific">Porphyridium purpureum</name>
    <name type="common">Red alga</name>
    <name type="synonym">Porphyridium cruentum</name>
    <dbReference type="NCBI Taxonomy" id="35688"/>
    <lineage>
        <taxon>Eukaryota</taxon>
        <taxon>Rhodophyta</taxon>
        <taxon>Bangiophyceae</taxon>
        <taxon>Porphyridiales</taxon>
        <taxon>Porphyridiaceae</taxon>
        <taxon>Porphyridium</taxon>
    </lineage>
</organism>
<evidence type="ECO:0000259" key="1">
    <source>
        <dbReference type="PROSITE" id="PS50969"/>
    </source>
</evidence>
<dbReference type="SMART" id="SM00577">
    <property type="entry name" value="CPDc"/>
    <property type="match status" value="1"/>
</dbReference>
<gene>
    <name evidence="2" type="ORF">FVE85_5538</name>
</gene>
<dbReference type="Proteomes" id="UP000324585">
    <property type="component" value="Unassembled WGS sequence"/>
</dbReference>
<name>A0A5J4Z4V4_PORPP</name>
<accession>A0A5J4Z4V4</accession>
<dbReference type="InterPro" id="IPR036412">
    <property type="entry name" value="HAD-like_sf"/>
</dbReference>
<dbReference type="InterPro" id="IPR011948">
    <property type="entry name" value="Dullard_phosphatase"/>
</dbReference>
<dbReference type="InterPro" id="IPR004274">
    <property type="entry name" value="FCP1_dom"/>
</dbReference>
<feature type="domain" description="FCP1 homology" evidence="1">
    <location>
        <begin position="265"/>
        <end position="426"/>
    </location>
</feature>
<dbReference type="InterPro" id="IPR050365">
    <property type="entry name" value="TIM50"/>
</dbReference>
<dbReference type="SUPFAM" id="SSF56784">
    <property type="entry name" value="HAD-like"/>
    <property type="match status" value="1"/>
</dbReference>
<sequence length="458" mass="52116">MGRSSSWRSLASSFSAAVAGVLAKSTHGLRISLTSLVDTVVWLVLLVLHAVERVLMVLRLLPKRRPQPLPRSEFMRIRSRMKEGAGSTPNGDGGIQCFGHSQALSRLQSQSYGCKLAHERQRSLGDMESSMPGHPNRSHQLRQNHSHVDEISVCELGSQPQHEYYRTNVDFLIMRWRQTSRRVREKLRLRWEQDVWQRVAAAERMSESTVTSWRCAVPQQVRELGTLLAQISSWQLRQAAQSPFVCFLEKCLSLQALHPPQSLCLSAARKTLVLDLDETLVHAQRKRPIGRVDIEVTLRNETDDSFSSFFIQKRPHVHTFLRMVANWYRVVVFTASLRRYADPLIDALDDGGVIQERYFRENCTQRNGQFIKDLSMVEPDLRNVIMLDNTPSSYAMHASNGLPVGAWYDDPYDEQLLDLLPILYGLHFLRDVRSVLGLRLTGGVLSQQMHSVAPSPGK</sequence>
<dbReference type="NCBIfam" id="TIGR02251">
    <property type="entry name" value="HIF-SF_euk"/>
    <property type="match status" value="1"/>
</dbReference>
<evidence type="ECO:0000313" key="3">
    <source>
        <dbReference type="Proteomes" id="UP000324585"/>
    </source>
</evidence>
<reference evidence="3" key="1">
    <citation type="journal article" date="2019" name="Nat. Commun.">
        <title>Expansion of phycobilisome linker gene families in mesophilic red algae.</title>
        <authorList>
            <person name="Lee J."/>
            <person name="Kim D."/>
            <person name="Bhattacharya D."/>
            <person name="Yoon H.S."/>
        </authorList>
    </citation>
    <scope>NUCLEOTIDE SEQUENCE [LARGE SCALE GENOMIC DNA]</scope>
    <source>
        <strain evidence="3">CCMP 1328</strain>
    </source>
</reference>
<dbReference type="Pfam" id="PF03031">
    <property type="entry name" value="NIF"/>
    <property type="match status" value="1"/>
</dbReference>
<dbReference type="EMBL" id="VRMN01000001">
    <property type="protein sequence ID" value="KAA8497953.1"/>
    <property type="molecule type" value="Genomic_DNA"/>
</dbReference>
<keyword evidence="3" id="KW-1185">Reference proteome</keyword>
<proteinExistence type="predicted"/>
<dbReference type="FunFam" id="3.40.50.1000:FF:000093">
    <property type="entry name" value="NLI interacting factor-like phosphatase family protein"/>
    <property type="match status" value="1"/>
</dbReference>
<dbReference type="GO" id="GO:0016791">
    <property type="term" value="F:phosphatase activity"/>
    <property type="evidence" value="ECO:0007669"/>
    <property type="project" value="InterPro"/>
</dbReference>
<protein>
    <submittedName>
        <fullName evidence="2">CTD nuclear envelope phosphatase 1A</fullName>
    </submittedName>
</protein>
<dbReference type="OrthoDB" id="277011at2759"/>
<dbReference type="PANTHER" id="PTHR12210">
    <property type="entry name" value="DULLARD PROTEIN PHOSPHATASE"/>
    <property type="match status" value="1"/>
</dbReference>
<dbReference type="CDD" id="cd07521">
    <property type="entry name" value="HAD_FCP1-like"/>
    <property type="match status" value="1"/>
</dbReference>
<comment type="caution">
    <text evidence="2">The sequence shown here is derived from an EMBL/GenBank/DDBJ whole genome shotgun (WGS) entry which is preliminary data.</text>
</comment>
<dbReference type="AlphaFoldDB" id="A0A5J4Z4V4"/>
<dbReference type="InterPro" id="IPR023214">
    <property type="entry name" value="HAD_sf"/>
</dbReference>
<evidence type="ECO:0000313" key="2">
    <source>
        <dbReference type="EMBL" id="KAA8497953.1"/>
    </source>
</evidence>